<evidence type="ECO:0000313" key="5">
    <source>
        <dbReference type="Proteomes" id="UP000076584"/>
    </source>
</evidence>
<keyword evidence="2" id="KW-0560">Oxidoreductase</keyword>
<keyword evidence="1" id="KW-0521">NADP</keyword>
<dbReference type="PANTHER" id="PTHR47706:SF1">
    <property type="entry name" value="CIPA-LIKE, PUTATIVE (AFU_ORTHOLOGUE AFUA_1G12460)-RELATED"/>
    <property type="match status" value="1"/>
</dbReference>
<dbReference type="InterPro" id="IPR036291">
    <property type="entry name" value="NAD(P)-bd_dom_sf"/>
</dbReference>
<keyword evidence="5" id="KW-1185">Reference proteome</keyword>
<dbReference type="InterPro" id="IPR045312">
    <property type="entry name" value="PCBER-like"/>
</dbReference>
<dbReference type="GO" id="GO:0016491">
    <property type="term" value="F:oxidoreductase activity"/>
    <property type="evidence" value="ECO:0007669"/>
    <property type="project" value="UniProtKB-KW"/>
</dbReference>
<evidence type="ECO:0000313" key="4">
    <source>
        <dbReference type="EMBL" id="KZL79483.1"/>
    </source>
</evidence>
<evidence type="ECO:0000259" key="3">
    <source>
        <dbReference type="Pfam" id="PF05368"/>
    </source>
</evidence>
<feature type="domain" description="NmrA-like" evidence="3">
    <location>
        <begin position="6"/>
        <end position="220"/>
    </location>
</feature>
<dbReference type="AlphaFoldDB" id="A0A166ZXL8"/>
<dbReference type="Proteomes" id="UP000076584">
    <property type="component" value="Unassembled WGS sequence"/>
</dbReference>
<organism evidence="4 5">
    <name type="scientific">Colletotrichum incanum</name>
    <name type="common">Soybean anthracnose fungus</name>
    <dbReference type="NCBI Taxonomy" id="1573173"/>
    <lineage>
        <taxon>Eukaryota</taxon>
        <taxon>Fungi</taxon>
        <taxon>Dikarya</taxon>
        <taxon>Ascomycota</taxon>
        <taxon>Pezizomycotina</taxon>
        <taxon>Sordariomycetes</taxon>
        <taxon>Hypocreomycetidae</taxon>
        <taxon>Glomerellales</taxon>
        <taxon>Glomerellaceae</taxon>
        <taxon>Colletotrichum</taxon>
        <taxon>Colletotrichum spaethianum species complex</taxon>
    </lineage>
</organism>
<sequence>MACIKNVAHAGASGALGKAVLQGLVDAGFNVTILSRAAGKVPSSFANKIKEATVDYNDLASLKSALAGIDAVVSTLGAPAVGDAQRNLVDASVEAGVRRFIPSNFGCDQQNSLARQLPVFAEKVKTEDYLAEKAKTSPLSYTFIYNNLFLDWGITNGSLVNLKEKNVTQYNGGKLPVSVTRLETVGKAVAGVLHNPEATANRSVRIEDGKVSYAQLAQWAQEAVPGSWTTPEVDTNELKAKADEALGKGVFDDWVWFNYILQGGINEAYGPSFKDVDNKLLGLKGLSAQELEDYVKTTIKQNI</sequence>
<comment type="caution">
    <text evidence="4">The sequence shown here is derived from an EMBL/GenBank/DDBJ whole genome shotgun (WGS) entry which is preliminary data.</text>
</comment>
<accession>A0A166ZXL8</accession>
<evidence type="ECO:0000256" key="2">
    <source>
        <dbReference type="ARBA" id="ARBA00023002"/>
    </source>
</evidence>
<dbReference type="Pfam" id="PF05368">
    <property type="entry name" value="NmrA"/>
    <property type="match status" value="1"/>
</dbReference>
<dbReference type="PANTHER" id="PTHR47706">
    <property type="entry name" value="NMRA-LIKE FAMILY PROTEIN"/>
    <property type="match status" value="1"/>
</dbReference>
<dbReference type="Gene3D" id="3.40.50.720">
    <property type="entry name" value="NAD(P)-binding Rossmann-like Domain"/>
    <property type="match status" value="1"/>
</dbReference>
<evidence type="ECO:0000256" key="1">
    <source>
        <dbReference type="ARBA" id="ARBA00022857"/>
    </source>
</evidence>
<name>A0A166ZXL8_COLIC</name>
<dbReference type="EMBL" id="LFIW01002090">
    <property type="protein sequence ID" value="KZL79483.1"/>
    <property type="molecule type" value="Genomic_DNA"/>
</dbReference>
<proteinExistence type="predicted"/>
<dbReference type="InterPro" id="IPR008030">
    <property type="entry name" value="NmrA-like"/>
</dbReference>
<dbReference type="CDD" id="cd05259">
    <property type="entry name" value="PCBER_SDR_a"/>
    <property type="match status" value="1"/>
</dbReference>
<protein>
    <submittedName>
        <fullName evidence="4">Oxidoreductase-protein</fullName>
    </submittedName>
</protein>
<dbReference type="InterPro" id="IPR051609">
    <property type="entry name" value="NmrA/Isoflavone_reductase-like"/>
</dbReference>
<dbReference type="SUPFAM" id="SSF51735">
    <property type="entry name" value="NAD(P)-binding Rossmann-fold domains"/>
    <property type="match status" value="1"/>
</dbReference>
<gene>
    <name evidence="4" type="ORF">CI238_08641</name>
</gene>
<reference evidence="4 5" key="1">
    <citation type="submission" date="2015-06" db="EMBL/GenBank/DDBJ databases">
        <title>Survival trade-offs in plant roots during colonization by closely related pathogenic and mutualistic fungi.</title>
        <authorList>
            <person name="Hacquard S."/>
            <person name="Kracher B."/>
            <person name="Hiruma K."/>
            <person name="Weinman A."/>
            <person name="Muench P."/>
            <person name="Garrido Oter R."/>
            <person name="Ver Loren van Themaat E."/>
            <person name="Dallerey J.-F."/>
            <person name="Damm U."/>
            <person name="Henrissat B."/>
            <person name="Lespinet O."/>
            <person name="Thon M."/>
            <person name="Kemen E."/>
            <person name="McHardy A.C."/>
            <person name="Schulze-Lefert P."/>
            <person name="O'Connell R.J."/>
        </authorList>
    </citation>
    <scope>NUCLEOTIDE SEQUENCE [LARGE SCALE GENOMIC DNA]</scope>
    <source>
        <strain evidence="4 5">MAFF 238704</strain>
    </source>
</reference>